<gene>
    <name evidence="1" type="ORF">NCTC11685_05878</name>
</gene>
<evidence type="ECO:0000313" key="2">
    <source>
        <dbReference type="Proteomes" id="UP000254863"/>
    </source>
</evidence>
<reference evidence="1 2" key="1">
    <citation type="submission" date="2018-06" db="EMBL/GenBank/DDBJ databases">
        <authorList>
            <consortium name="Pathogen Informatics"/>
            <person name="Doyle S."/>
        </authorList>
    </citation>
    <scope>NUCLEOTIDE SEQUENCE [LARGE SCALE GENOMIC DNA]</scope>
    <source>
        <strain evidence="1 2">NCTC11685</strain>
    </source>
</reference>
<dbReference type="Proteomes" id="UP000254863">
    <property type="component" value="Unassembled WGS sequence"/>
</dbReference>
<proteinExistence type="predicted"/>
<name>A0A7H4PJK1_9ENTR</name>
<dbReference type="AlphaFoldDB" id="A0A7H4PJK1"/>
<accession>A0A7H4PJK1</accession>
<organism evidence="1 2">
    <name type="scientific">Klebsiella michiganensis</name>
    <dbReference type="NCBI Taxonomy" id="1134687"/>
    <lineage>
        <taxon>Bacteria</taxon>
        <taxon>Pseudomonadati</taxon>
        <taxon>Pseudomonadota</taxon>
        <taxon>Gammaproteobacteria</taxon>
        <taxon>Enterobacterales</taxon>
        <taxon>Enterobacteriaceae</taxon>
        <taxon>Klebsiella/Raoultella group</taxon>
        <taxon>Klebsiella</taxon>
    </lineage>
</organism>
<sequence length="70" mass="8106">MKAPRWAMYYLKSEVYRRGIAQSMMLSDRHPVDIIGGLKNGALYCQRFCDRQVLVSSMLASTLTHRWPNS</sequence>
<protein>
    <submittedName>
        <fullName evidence="1">Uncharacterized protein</fullName>
    </submittedName>
</protein>
<dbReference type="EMBL" id="UGMS01000003">
    <property type="protein sequence ID" value="STW78574.1"/>
    <property type="molecule type" value="Genomic_DNA"/>
</dbReference>
<comment type="caution">
    <text evidence="1">The sequence shown here is derived from an EMBL/GenBank/DDBJ whole genome shotgun (WGS) entry which is preliminary data.</text>
</comment>
<evidence type="ECO:0000313" key="1">
    <source>
        <dbReference type="EMBL" id="STW78574.1"/>
    </source>
</evidence>